<evidence type="ECO:0000256" key="1">
    <source>
        <dbReference type="SAM" id="MobiDB-lite"/>
    </source>
</evidence>
<keyword evidence="2" id="KW-0812">Transmembrane</keyword>
<proteinExistence type="predicted"/>
<feature type="region of interest" description="Disordered" evidence="1">
    <location>
        <begin position="237"/>
        <end position="294"/>
    </location>
</feature>
<feature type="transmembrane region" description="Helical" evidence="2">
    <location>
        <begin position="164"/>
        <end position="183"/>
    </location>
</feature>
<dbReference type="AlphaFoldDB" id="W5QSN5"/>
<protein>
    <submittedName>
        <fullName evidence="3">Uncharacterized protein</fullName>
    </submittedName>
</protein>
<feature type="compositionally biased region" description="Basic and acidic residues" evidence="1">
    <location>
        <begin position="237"/>
        <end position="246"/>
    </location>
</feature>
<organism evidence="3">
    <name type="scientific">Prevotella sp. Sc00028</name>
    <dbReference type="NCBI Taxonomy" id="1231728"/>
    <lineage>
        <taxon>Bacteria</taxon>
        <taxon>Pseudomonadati</taxon>
        <taxon>Bacteroidota</taxon>
        <taxon>Bacteroidia</taxon>
        <taxon>Bacteroidales</taxon>
        <taxon>Prevotellaceae</taxon>
        <taxon>Prevotella</taxon>
    </lineage>
</organism>
<keyword evidence="2" id="KW-0472">Membrane</keyword>
<sequence length="294" mass="33895">MFAAVRWFHVCPGAKENKSYYHPDRKIITLLYAVPVILFPYMFNPASHGSWLLVKGYYPLTHLFYCAVLLFNYFGKVKQWERWHLSGIISSVLVFASVILLFAVALWPGLQISTAMEELLTIIIFSVGLLMTAYCGFAMWQVWQWIHEYSTDNFSNTEDFPLTYARSVLIIPVIHALLVWPMVLLDSPTWLAAMQIMLSVFNAIFLISILPSKRKGNPLEQMIEDNREADIEEALEQKLPTEEENKNCPPNRATRPPKSSLTLRRKRLISKSLQRQSASLKRFPNRLAKRSPTV</sequence>
<feature type="transmembrane region" description="Helical" evidence="2">
    <location>
        <begin position="56"/>
        <end position="75"/>
    </location>
</feature>
<feature type="transmembrane region" description="Helical" evidence="2">
    <location>
        <begin position="27"/>
        <end position="44"/>
    </location>
</feature>
<feature type="transmembrane region" description="Helical" evidence="2">
    <location>
        <begin position="119"/>
        <end position="143"/>
    </location>
</feature>
<feature type="compositionally biased region" description="Basic residues" evidence="1">
    <location>
        <begin position="283"/>
        <end position="294"/>
    </location>
</feature>
<evidence type="ECO:0000256" key="2">
    <source>
        <dbReference type="SAM" id="Phobius"/>
    </source>
</evidence>
<feature type="transmembrane region" description="Helical" evidence="2">
    <location>
        <begin position="87"/>
        <end position="107"/>
    </location>
</feature>
<keyword evidence="2" id="KW-1133">Transmembrane helix</keyword>
<dbReference type="EMBL" id="JX424620">
    <property type="protein sequence ID" value="AGH13991.1"/>
    <property type="molecule type" value="Genomic_DNA"/>
</dbReference>
<reference evidence="3" key="1">
    <citation type="journal article" date="2014" name="J. Ind. Microbiol. Biotechnol.">
        <title>Analysis of the bovine rumen microbiome reveals a diversity of Sus-like polysaccharide utilization loci from the bacterial phylum Bacteroidetes.</title>
        <authorList>
            <person name="Rosewarne C.P."/>
            <person name="Pope P.B."/>
            <person name="Cheung J.L."/>
            <person name="Morrison M."/>
        </authorList>
    </citation>
    <scope>NUCLEOTIDE SEQUENCE</scope>
    <source>
        <strain evidence="3">Sc00028</strain>
    </source>
</reference>
<accession>W5QSN5</accession>
<name>W5QSN5_9BACT</name>
<evidence type="ECO:0000313" key="3">
    <source>
        <dbReference type="EMBL" id="AGH13991.1"/>
    </source>
</evidence>
<feature type="transmembrane region" description="Helical" evidence="2">
    <location>
        <begin position="189"/>
        <end position="210"/>
    </location>
</feature>